<dbReference type="EMBL" id="WWTN01000010">
    <property type="protein sequence ID" value="MZH55657.1"/>
    <property type="molecule type" value="Genomic_DNA"/>
</dbReference>
<evidence type="ECO:0000259" key="2">
    <source>
        <dbReference type="SMART" id="SM00899"/>
    </source>
</evidence>
<evidence type="ECO:0000313" key="3">
    <source>
        <dbReference type="EMBL" id="KGJ55041.1"/>
    </source>
</evidence>
<dbReference type="AlphaFoldDB" id="A0A099IBW8"/>
<dbReference type="Proteomes" id="UP000604383">
    <property type="component" value="Unassembled WGS sequence"/>
</dbReference>
<reference evidence="5" key="2">
    <citation type="journal article" date="2019" name="Nat. Med.">
        <title>A library of human gut bacterial isolates paired with longitudinal multiomics data enables mechanistic microbiome research.</title>
        <authorList>
            <person name="Poyet M."/>
            <person name="Groussin M."/>
            <person name="Gibbons S.M."/>
            <person name="Avila-Pacheco J."/>
            <person name="Jiang X."/>
            <person name="Kearney S.M."/>
            <person name="Perrotta A.R."/>
            <person name="Berdy B."/>
            <person name="Zhao S."/>
            <person name="Lieberman T.D."/>
            <person name="Swanson P.K."/>
            <person name="Smith M."/>
            <person name="Roesemann S."/>
            <person name="Alexander J.E."/>
            <person name="Rich S.A."/>
            <person name="Livny J."/>
            <person name="Vlamakis H."/>
            <person name="Clish C."/>
            <person name="Bullock K."/>
            <person name="Deik A."/>
            <person name="Scott J."/>
            <person name="Pierce K.A."/>
            <person name="Xavier R.J."/>
            <person name="Alm E.J."/>
        </authorList>
    </citation>
    <scope>NUCLEOTIDE SEQUENCE</scope>
    <source>
        <strain evidence="5">BIOML-A12</strain>
    </source>
</reference>
<evidence type="ECO:0000313" key="6">
    <source>
        <dbReference type="Proteomes" id="UP000030008"/>
    </source>
</evidence>
<name>A0A099IBW8_CLOIN</name>
<gene>
    <name evidence="3" type="ORF">CIAN88_00235</name>
    <name evidence="5" type="ORF">GT664_07770</name>
    <name evidence="4" type="ORF">MKC95_10875</name>
</gene>
<feature type="domain" description="Ferrous iron transporter FeoA-like" evidence="2">
    <location>
        <begin position="2"/>
        <end position="74"/>
    </location>
</feature>
<dbReference type="EMBL" id="JQIF01000001">
    <property type="protein sequence ID" value="KGJ55041.1"/>
    <property type="molecule type" value="Genomic_DNA"/>
</dbReference>
<dbReference type="InterPro" id="IPR038157">
    <property type="entry name" value="FeoA_core_dom"/>
</dbReference>
<dbReference type="EMBL" id="JAKTMA010000017">
    <property type="protein sequence ID" value="MCR0233268.1"/>
    <property type="molecule type" value="Genomic_DNA"/>
</dbReference>
<dbReference type="Gene3D" id="2.30.30.90">
    <property type="match status" value="1"/>
</dbReference>
<dbReference type="InterPro" id="IPR008988">
    <property type="entry name" value="Transcriptional_repressor_C"/>
</dbReference>
<accession>A0A099IBW8</accession>
<evidence type="ECO:0000256" key="1">
    <source>
        <dbReference type="ARBA" id="ARBA00023004"/>
    </source>
</evidence>
<dbReference type="GO" id="GO:0046914">
    <property type="term" value="F:transition metal ion binding"/>
    <property type="evidence" value="ECO:0007669"/>
    <property type="project" value="InterPro"/>
</dbReference>
<dbReference type="Pfam" id="PF04023">
    <property type="entry name" value="FeoA"/>
    <property type="match status" value="1"/>
</dbReference>
<sequence length="81" mass="9024">MNCLKDAVLNEEVFVVDIEHTALMKRRLMDLGFVPGTGVTPVLESPSRDMRAYLIKGCKIALRSEDSERILIKGKEAAYAV</sequence>
<comment type="caution">
    <text evidence="3">The sequence shown here is derived from an EMBL/GenBank/DDBJ whole genome shotgun (WGS) entry which is preliminary data.</text>
</comment>
<dbReference type="RefSeq" id="WP_008819298.1">
    <property type="nucleotide sequence ID" value="NZ_AP025565.1"/>
</dbReference>
<reference evidence="3 6" key="1">
    <citation type="submission" date="2014-08" db="EMBL/GenBank/DDBJ databases">
        <title>Clostridium innocuum, an unnegligible vancomycin-resistant pathogen causing extra-intestinal infections.</title>
        <authorList>
            <person name="Feng Y."/>
            <person name="Chiu C.-H."/>
        </authorList>
    </citation>
    <scope>NUCLEOTIDE SEQUENCE [LARGE SCALE GENOMIC DNA]</scope>
    <source>
        <strain evidence="3 6">AN88</strain>
    </source>
</reference>
<dbReference type="Proteomes" id="UP000030008">
    <property type="component" value="Unassembled WGS sequence"/>
</dbReference>
<protein>
    <submittedName>
        <fullName evidence="4">Ferrous iron transport protein A</fullName>
    </submittedName>
    <submittedName>
        <fullName evidence="3">Iron transporter</fullName>
    </submittedName>
</protein>
<proteinExistence type="predicted"/>
<reference evidence="4" key="3">
    <citation type="journal article" date="2022" name="Clin. Infect. Dis.">
        <title>Association between Clostridium innocuum and antibiotic-associated diarrhea in adults and children: A cross-sectional study and comparative genomics analysis.</title>
        <authorList>
            <person name="Cherny K.E."/>
            <person name="Muscat E.B."/>
            <person name="Balaji A."/>
            <person name="Mukherjee J."/>
            <person name="Ozer E.A."/>
            <person name="Angarone M.P."/>
            <person name="Hauser A.R."/>
            <person name="Sichel J.S."/>
            <person name="Amponsah E."/>
            <person name="Kociolek L.K."/>
        </authorList>
    </citation>
    <scope>NUCLEOTIDE SEQUENCE</scope>
    <source>
        <strain evidence="4">NU1-AC-029v</strain>
    </source>
</reference>
<dbReference type="SUPFAM" id="SSF50037">
    <property type="entry name" value="C-terminal domain of transcriptional repressors"/>
    <property type="match status" value="1"/>
</dbReference>
<dbReference type="Proteomes" id="UP001203972">
    <property type="component" value="Unassembled WGS sequence"/>
</dbReference>
<keyword evidence="1" id="KW-0408">Iron</keyword>
<evidence type="ECO:0000313" key="5">
    <source>
        <dbReference type="EMBL" id="MZH55657.1"/>
    </source>
</evidence>
<evidence type="ECO:0000313" key="4">
    <source>
        <dbReference type="EMBL" id="MCR0233268.1"/>
    </source>
</evidence>
<organism evidence="3 6">
    <name type="scientific">Clostridium innocuum</name>
    <dbReference type="NCBI Taxonomy" id="1522"/>
    <lineage>
        <taxon>Bacteria</taxon>
        <taxon>Bacillati</taxon>
        <taxon>Bacillota</taxon>
        <taxon>Clostridia</taxon>
        <taxon>Eubacteriales</taxon>
        <taxon>Clostridiaceae</taxon>
        <taxon>Clostridium</taxon>
    </lineage>
</organism>
<dbReference type="InterPro" id="IPR007167">
    <property type="entry name" value="Fe-transptr_FeoA-like"/>
</dbReference>
<dbReference type="SMART" id="SM00899">
    <property type="entry name" value="FeoA"/>
    <property type="match status" value="1"/>
</dbReference>